<feature type="region of interest" description="Disordered" evidence="1">
    <location>
        <begin position="1"/>
        <end position="24"/>
    </location>
</feature>
<proteinExistence type="predicted"/>
<evidence type="ECO:0000256" key="1">
    <source>
        <dbReference type="SAM" id="MobiDB-lite"/>
    </source>
</evidence>
<protein>
    <submittedName>
        <fullName evidence="2">Uncharacterized protein</fullName>
    </submittedName>
</protein>
<dbReference type="EMBL" id="BK032679">
    <property type="protein sequence ID" value="DAF54538.1"/>
    <property type="molecule type" value="Genomic_DNA"/>
</dbReference>
<reference evidence="2" key="1">
    <citation type="journal article" date="2021" name="Proc. Natl. Acad. Sci. U.S.A.">
        <title>A Catalog of Tens of Thousands of Viruses from Human Metagenomes Reveals Hidden Associations with Chronic Diseases.</title>
        <authorList>
            <person name="Tisza M.J."/>
            <person name="Buck C.B."/>
        </authorList>
    </citation>
    <scope>NUCLEOTIDE SEQUENCE</scope>
    <source>
        <strain evidence="2">CtKwY15</strain>
    </source>
</reference>
<accession>A0A8S5SVG8</accession>
<name>A0A8S5SVG8_9CAUD</name>
<evidence type="ECO:0000313" key="2">
    <source>
        <dbReference type="EMBL" id="DAF54538.1"/>
    </source>
</evidence>
<sequence length="61" mass="7709">MCRLSPESNRRYADMRSNTRRSQLDQKRYMTHREERKAKQREYYQANRGHYLQLARQRYLI</sequence>
<organism evidence="2">
    <name type="scientific">Siphoviridae sp. ctKwY15</name>
    <dbReference type="NCBI Taxonomy" id="2827843"/>
    <lineage>
        <taxon>Viruses</taxon>
        <taxon>Duplodnaviria</taxon>
        <taxon>Heunggongvirae</taxon>
        <taxon>Uroviricota</taxon>
        <taxon>Caudoviricetes</taxon>
    </lineage>
</organism>